<dbReference type="EMBL" id="ML733812">
    <property type="protein sequence ID" value="KAB8212878.1"/>
    <property type="molecule type" value="Genomic_DNA"/>
</dbReference>
<proteinExistence type="predicted"/>
<name>A0A5N6E681_9EURO</name>
<reference evidence="1 2" key="1">
    <citation type="submission" date="2019-04" db="EMBL/GenBank/DDBJ databases">
        <title>Fungal friends and foes A comparative genomics study of 23 Aspergillus species from section Flavi.</title>
        <authorList>
            <consortium name="DOE Joint Genome Institute"/>
            <person name="Kjaerbolling I."/>
            <person name="Vesth T.C."/>
            <person name="Frisvad J.C."/>
            <person name="Nybo J.L."/>
            <person name="Theobald S."/>
            <person name="Kildgaard S."/>
            <person name="Petersen T.I."/>
            <person name="Kuo A."/>
            <person name="Sato A."/>
            <person name="Lyhne E.K."/>
            <person name="Kogle M.E."/>
            <person name="Wiebenga A."/>
            <person name="Kun R.S."/>
            <person name="Lubbers R.J."/>
            <person name="Makela M.R."/>
            <person name="Barry K."/>
            <person name="Chovatia M."/>
            <person name="Clum A."/>
            <person name="Daum C."/>
            <person name="Haridas S."/>
            <person name="He G."/>
            <person name="LaButti K."/>
            <person name="Lipzen A."/>
            <person name="Mondo S."/>
            <person name="Pangilinan J."/>
            <person name="Riley R."/>
            <person name="Salamov A."/>
            <person name="Simmons B.A."/>
            <person name="Magnuson J.K."/>
            <person name="Henrissat B."/>
            <person name="Mortensen U.H."/>
            <person name="Larsen T.O."/>
            <person name="De vries R.P."/>
            <person name="Grigoriev I.V."/>
            <person name="Machida M."/>
            <person name="Baker S.E."/>
            <person name="Andersen M.R."/>
        </authorList>
    </citation>
    <scope>NUCLEOTIDE SEQUENCE [LARGE SCALE GENOMIC DNA]</scope>
    <source>
        <strain evidence="1 2">CBS 126849</strain>
    </source>
</reference>
<evidence type="ECO:0000313" key="1">
    <source>
        <dbReference type="EMBL" id="KAB8212878.1"/>
    </source>
</evidence>
<evidence type="ECO:0000313" key="2">
    <source>
        <dbReference type="Proteomes" id="UP000326799"/>
    </source>
</evidence>
<gene>
    <name evidence="1" type="ORF">BDV33DRAFT_185962</name>
</gene>
<protein>
    <submittedName>
        <fullName evidence="1">Uncharacterized protein</fullName>
    </submittedName>
</protein>
<dbReference type="Proteomes" id="UP000326799">
    <property type="component" value="Unassembled WGS sequence"/>
</dbReference>
<dbReference type="AlphaFoldDB" id="A0A5N6E681"/>
<accession>A0A5N6E681</accession>
<organism evidence="1 2">
    <name type="scientific">Aspergillus novoparasiticus</name>
    <dbReference type="NCBI Taxonomy" id="986946"/>
    <lineage>
        <taxon>Eukaryota</taxon>
        <taxon>Fungi</taxon>
        <taxon>Dikarya</taxon>
        <taxon>Ascomycota</taxon>
        <taxon>Pezizomycotina</taxon>
        <taxon>Eurotiomycetes</taxon>
        <taxon>Eurotiomycetidae</taxon>
        <taxon>Eurotiales</taxon>
        <taxon>Aspergillaceae</taxon>
        <taxon>Aspergillus</taxon>
        <taxon>Aspergillus subgen. Circumdati</taxon>
    </lineage>
</organism>
<sequence length="259" mass="29528">MNSLPITEATEVMWATKFIVSLSDDQILAHRAQMQQIVSRIGQVIARPLQLVTAENFLDSITRNLDSVIHFYAVDQTEKIMLSIPSEGDPLTQTLSRRSADRGDFLIPLLKLLCCRWIAFQRREWEKENVNTRPRSRPRARKISRPVPDEQLKGKRTARPFLKAKGIPQTNQIEDALKRGEKVLNAEDATGLPEISLLYVPSLSQLDHLYSEEQKRLKILLPNYPDVITGARTLASKNLLQVYQTLFNNYVGKGHEKGE</sequence>
<keyword evidence="2" id="KW-1185">Reference proteome</keyword>